<keyword evidence="3" id="KW-1283">Bacterial microcompartment</keyword>
<dbReference type="Proteomes" id="UP000262524">
    <property type="component" value="Unassembled WGS sequence"/>
</dbReference>
<dbReference type="EMBL" id="QSOE01000014">
    <property type="protein sequence ID" value="RGI90887.1"/>
    <property type="molecule type" value="Genomic_DNA"/>
</dbReference>
<dbReference type="Proteomes" id="UP000283700">
    <property type="component" value="Unassembled WGS sequence"/>
</dbReference>
<evidence type="ECO:0000313" key="9">
    <source>
        <dbReference type="EMBL" id="RHK42357.1"/>
    </source>
</evidence>
<evidence type="ECO:0000313" key="12">
    <source>
        <dbReference type="Proteomes" id="UP000095679"/>
    </source>
</evidence>
<dbReference type="Proteomes" id="UP000283497">
    <property type="component" value="Unassembled WGS sequence"/>
</dbReference>
<dbReference type="GO" id="GO:0031470">
    <property type="term" value="C:carboxysome"/>
    <property type="evidence" value="ECO:0007669"/>
    <property type="project" value="UniProtKB-SubCell"/>
</dbReference>
<dbReference type="EMBL" id="QSEP01000019">
    <property type="protein sequence ID" value="RGZ84179.1"/>
    <property type="molecule type" value="Genomic_DNA"/>
</dbReference>
<evidence type="ECO:0000313" key="13">
    <source>
        <dbReference type="Proteomes" id="UP000262524"/>
    </source>
</evidence>
<dbReference type="Proteomes" id="UP000095679">
    <property type="component" value="Unassembled WGS sequence"/>
</dbReference>
<evidence type="ECO:0000313" key="11">
    <source>
        <dbReference type="Proteomes" id="UP000095390"/>
    </source>
</evidence>
<dbReference type="Gene3D" id="2.40.50.220">
    <property type="entry name" value="EutN/Ccml"/>
    <property type="match status" value="1"/>
</dbReference>
<dbReference type="InterPro" id="IPR004992">
    <property type="entry name" value="EutN_CcmL"/>
</dbReference>
<reference evidence="11 12" key="1">
    <citation type="submission" date="2015-09" db="EMBL/GenBank/DDBJ databases">
        <authorList>
            <consortium name="Pathogen Informatics"/>
        </authorList>
    </citation>
    <scope>NUCLEOTIDE SEQUENCE [LARGE SCALE GENOMIC DNA]</scope>
    <source>
        <strain evidence="5 12">2789STDY5834835</strain>
        <strain evidence="4 11">2789STDY5834966</strain>
    </source>
</reference>
<dbReference type="RefSeq" id="WP_005344389.1">
    <property type="nucleotide sequence ID" value="NZ_BLYK01000015.1"/>
</dbReference>
<evidence type="ECO:0000313" key="5">
    <source>
        <dbReference type="EMBL" id="CUO22818.1"/>
    </source>
</evidence>
<evidence type="ECO:0000313" key="4">
    <source>
        <dbReference type="EMBL" id="CUN14598.1"/>
    </source>
</evidence>
<evidence type="ECO:0000313" key="16">
    <source>
        <dbReference type="Proteomes" id="UP000284621"/>
    </source>
</evidence>
<dbReference type="CDD" id="cd01614">
    <property type="entry name" value="EutN_CcmL"/>
    <property type="match status" value="1"/>
</dbReference>
<dbReference type="EMBL" id="QRQO01000037">
    <property type="protein sequence ID" value="RHN11369.1"/>
    <property type="molecule type" value="Genomic_DNA"/>
</dbReference>
<dbReference type="EMBL" id="QSID01000002">
    <property type="protein sequence ID" value="RHC67406.1"/>
    <property type="molecule type" value="Genomic_DNA"/>
</dbReference>
<evidence type="ECO:0000313" key="15">
    <source>
        <dbReference type="Proteomes" id="UP000283700"/>
    </source>
</evidence>
<dbReference type="Proteomes" id="UP000095390">
    <property type="component" value="Unassembled WGS sequence"/>
</dbReference>
<keyword evidence="2" id="KW-1282">Carboxysome</keyword>
<organism evidence="4 11">
    <name type="scientific">Anaerobutyricum hallii</name>
    <dbReference type="NCBI Taxonomy" id="39488"/>
    <lineage>
        <taxon>Bacteria</taxon>
        <taxon>Bacillati</taxon>
        <taxon>Bacillota</taxon>
        <taxon>Clostridia</taxon>
        <taxon>Lachnospirales</taxon>
        <taxon>Lachnospiraceae</taxon>
        <taxon>Anaerobutyricum</taxon>
    </lineage>
</organism>
<dbReference type="EMBL" id="CYYC01000037">
    <property type="protein sequence ID" value="CUN14598.1"/>
    <property type="molecule type" value="Genomic_DNA"/>
</dbReference>
<dbReference type="PANTHER" id="PTHR36539:SF1">
    <property type="entry name" value="BACTERIAL MICROCOMPARTMENT SHELL VERTEX PROTEIN EUTN"/>
    <property type="match status" value="1"/>
</dbReference>
<dbReference type="AlphaFoldDB" id="A0A173UM09"/>
<evidence type="ECO:0000256" key="3">
    <source>
        <dbReference type="ARBA" id="ARBA00024446"/>
    </source>
</evidence>
<keyword evidence="16" id="KW-1185">Reference proteome</keyword>
<gene>
    <name evidence="4" type="primary">ccmL</name>
    <name evidence="9" type="ORF">DW068_00420</name>
    <name evidence="8" type="ORF">DW833_01820</name>
    <name evidence="7" type="ORF">DW972_05080</name>
    <name evidence="10" type="ORF">DWZ29_11960</name>
    <name evidence="6" type="ORF">DXD91_03650</name>
    <name evidence="5" type="ORF">ERS852450_01408</name>
    <name evidence="4" type="ORF">ERS852578_02476</name>
</gene>
<name>A0A173UM09_9FIRM</name>
<dbReference type="Pfam" id="PF03319">
    <property type="entry name" value="EutN_CcmL"/>
    <property type="match status" value="1"/>
</dbReference>
<dbReference type="SUPFAM" id="SSF159133">
    <property type="entry name" value="EutN/CcmL-like"/>
    <property type="match status" value="1"/>
</dbReference>
<evidence type="ECO:0000256" key="2">
    <source>
        <dbReference type="ARBA" id="ARBA00023669"/>
    </source>
</evidence>
<dbReference type="Proteomes" id="UP000286561">
    <property type="component" value="Unassembled WGS sequence"/>
</dbReference>
<evidence type="ECO:0000313" key="7">
    <source>
        <dbReference type="EMBL" id="RGZ84179.1"/>
    </source>
</evidence>
<reference evidence="13 14" key="2">
    <citation type="submission" date="2018-08" db="EMBL/GenBank/DDBJ databases">
        <title>A genome reference for cultivated species of the human gut microbiota.</title>
        <authorList>
            <person name="Zou Y."/>
            <person name="Xue W."/>
            <person name="Luo G."/>
        </authorList>
    </citation>
    <scope>NUCLEOTIDE SEQUENCE [LARGE SCALE GENOMIC DNA]</scope>
    <source>
        <strain evidence="10 15">AF31-17AC</strain>
        <strain evidence="9 14">AF45-14BH</strain>
        <strain evidence="8 16">AM34-3LB</strain>
        <strain evidence="7 17">AM48-23BH</strain>
        <strain evidence="6 13">TM10-1AC</strain>
    </source>
</reference>
<dbReference type="Proteomes" id="UP000284621">
    <property type="component" value="Unassembled WGS sequence"/>
</dbReference>
<dbReference type="InterPro" id="IPR036677">
    <property type="entry name" value="EutN_CcmL_sf"/>
</dbReference>
<accession>A0A173UM09</accession>
<evidence type="ECO:0000313" key="14">
    <source>
        <dbReference type="Proteomes" id="UP000283497"/>
    </source>
</evidence>
<dbReference type="EMBL" id="CYZL01000010">
    <property type="protein sequence ID" value="CUO22818.1"/>
    <property type="molecule type" value="Genomic_DNA"/>
</dbReference>
<evidence type="ECO:0000313" key="6">
    <source>
        <dbReference type="EMBL" id="RGI90887.1"/>
    </source>
</evidence>
<dbReference type="EMBL" id="QRNJ01000001">
    <property type="protein sequence ID" value="RHK42357.1"/>
    <property type="molecule type" value="Genomic_DNA"/>
</dbReference>
<evidence type="ECO:0000256" key="1">
    <source>
        <dbReference type="ARBA" id="ARBA00023587"/>
    </source>
</evidence>
<evidence type="ECO:0000313" key="17">
    <source>
        <dbReference type="Proteomes" id="UP000286561"/>
    </source>
</evidence>
<sequence>MYLGKVIGTVVSTIKTPSLTGSKFLIVEKINQDLTAKKQTEIAVDTVGAGDGETVIVVGGSSARMSNGKKTDLPVDAAIIGIVDTVEISQC</sequence>
<dbReference type="GeneID" id="75047272"/>
<dbReference type="OrthoDB" id="196195at2"/>
<comment type="subcellular location">
    <subcellularLocation>
        <location evidence="1">Carboxysome</location>
    </subcellularLocation>
</comment>
<evidence type="ECO:0000313" key="10">
    <source>
        <dbReference type="EMBL" id="RHN11369.1"/>
    </source>
</evidence>
<dbReference type="PANTHER" id="PTHR36539">
    <property type="entry name" value="ETHANOLAMINE UTILIZATION PROTEIN EUTN"/>
    <property type="match status" value="1"/>
</dbReference>
<protein>
    <submittedName>
        <fullName evidence="4">Carbon dioxide concentrating mechanism protein CcmL</fullName>
    </submittedName>
    <submittedName>
        <fullName evidence="6">Ethanolamine utilization protein EutN</fullName>
    </submittedName>
</protein>
<dbReference type="PROSITE" id="PS51932">
    <property type="entry name" value="BMV"/>
    <property type="match status" value="1"/>
</dbReference>
<proteinExistence type="predicted"/>
<evidence type="ECO:0000313" key="8">
    <source>
        <dbReference type="EMBL" id="RHC67406.1"/>
    </source>
</evidence>